<name>A0A3Q8IDN4_LEIDO</name>
<feature type="compositionally biased region" description="Polar residues" evidence="1">
    <location>
        <begin position="296"/>
        <end position="311"/>
    </location>
</feature>
<reference evidence="2 7" key="4">
    <citation type="journal article" date="2018" name="Sci. Rep.">
        <title>A complete Leishmania donovani reference genome identifies novel genetic variations associated with virulence.</title>
        <authorList>
            <person name="Lypaczewski P."/>
            <person name="Hoshizaki J."/>
            <person name="Zhang W.-W."/>
            <person name="McCall L.-I."/>
            <person name="Torcivia-Rodriguez J."/>
            <person name="Simonyan V."/>
            <person name="Kaur A."/>
            <person name="Dewar K."/>
            <person name="Matlashewski G."/>
        </authorList>
    </citation>
    <scope>NUCLEOTIDE SEQUENCE [LARGE SCALE GENOMIC DNA]</scope>
    <source>
        <strain evidence="2 7">LdCL</strain>
    </source>
</reference>
<evidence type="ECO:0000313" key="7">
    <source>
        <dbReference type="Proteomes" id="UP000274082"/>
    </source>
</evidence>
<proteinExistence type="predicted"/>
<reference evidence="3" key="7">
    <citation type="submission" date="2020-06" db="EMBL/GenBank/DDBJ databases">
        <authorList>
            <person name="Camacho E."/>
            <person name="Gonzalez-de la Fuente S."/>
            <person name="Rastrojo A."/>
            <person name="Peiro-Pastor R."/>
            <person name="Solana JC."/>
            <person name="Tabera L."/>
            <person name="Gamarro F."/>
            <person name="Carrasco-Ramiro F."/>
            <person name="Requena JM."/>
            <person name="Aguado B."/>
        </authorList>
    </citation>
    <scope>NUCLEOTIDE SEQUENCE</scope>
</reference>
<feature type="region of interest" description="Disordered" evidence="1">
    <location>
        <begin position="264"/>
        <end position="311"/>
    </location>
</feature>
<evidence type="ECO:0000313" key="8">
    <source>
        <dbReference type="Proteomes" id="UP000318447"/>
    </source>
</evidence>
<dbReference type="VEuPathDB" id="TriTrypDB:LdBPK_280300.1"/>
<dbReference type="Proteomes" id="UP000008980">
    <property type="component" value="Chromosome 28"/>
</dbReference>
<reference evidence="4" key="2">
    <citation type="submission" date="2011-01" db="EMBL/GenBank/DDBJ databases">
        <authorList>
            <person name="Zhao B.P."/>
            <person name="Ren Z.A."/>
            <person name="Li C.D."/>
        </authorList>
    </citation>
    <scope>NUCLEOTIDE SEQUENCE</scope>
    <source>
        <strain evidence="4">BPK282A1</strain>
    </source>
</reference>
<reference evidence="6" key="3">
    <citation type="submission" date="2011-02" db="EMBL/GenBank/DDBJ databases">
        <title>Whole genome sequencing of Leishmania donovani clinical lines reveals dynamic variation related to drug resistance.</title>
        <authorList>
            <person name="Downing T."/>
            <person name="Imamura H."/>
            <person name="Sanders M."/>
            <person name="Decuypere S."/>
            <person name="Hertz-Fowler C."/>
            <person name="Clark T.G."/>
            <person name="Rijal S."/>
            <person name="Sundar S."/>
            <person name="Quail M.A."/>
            <person name="De Doncker S."/>
            <person name="Maes I."/>
            <person name="Vanaerschot M."/>
            <person name="Stark O."/>
            <person name="Schonian G."/>
            <person name="Dujardin J.C."/>
            <person name="Berriman M."/>
        </authorList>
    </citation>
    <scope>NUCLEOTIDE SEQUENCE [LARGE SCALE GENOMIC DNA]</scope>
    <source>
        <strain evidence="6">BPK282A1</strain>
    </source>
</reference>
<dbReference type="EMBL" id="RHLC01000012">
    <property type="protein sequence ID" value="TPP54197.1"/>
    <property type="molecule type" value="Genomic_DNA"/>
</dbReference>
<evidence type="ECO:0000313" key="6">
    <source>
        <dbReference type="Proteomes" id="UP000008980"/>
    </source>
</evidence>
<dbReference type="EMBL" id="FR799615">
    <property type="protein sequence ID" value="CBZ35437.1"/>
    <property type="molecule type" value="Genomic_DNA"/>
</dbReference>
<dbReference type="RefSeq" id="XP_003862131.1">
    <property type="nucleotide sequence ID" value="XM_003862083.1"/>
</dbReference>
<reference evidence="4 6" key="1">
    <citation type="journal article" date="2011" name="Genome Res.">
        <title>Whole genome sequencing of multiple Leishmania donovani clinical isolates provides insights into population structure and mechanisms of drug resistance.</title>
        <authorList>
            <person name="Downing T."/>
            <person name="Imamura H."/>
            <person name="Decuypere S."/>
            <person name="Clark T.G."/>
            <person name="Coombs G.H."/>
            <person name="Cotton J.A."/>
            <person name="Hilley J.D."/>
            <person name="de Doncker S."/>
            <person name="Maes I."/>
            <person name="Mottram J.C."/>
            <person name="Quail M.A."/>
            <person name="Rijal S."/>
            <person name="Sanders M."/>
            <person name="Schonian G."/>
            <person name="Stark O."/>
            <person name="Sundar S."/>
            <person name="Vanaerschot M."/>
            <person name="Hertz-Fowler C."/>
            <person name="Dujardin J.C."/>
            <person name="Berriman M."/>
        </authorList>
    </citation>
    <scope>NUCLEOTIDE SEQUENCE [LARGE SCALE GENOMIC DNA]</scope>
    <source>
        <strain evidence="4 6">BPK282A1</strain>
    </source>
</reference>
<evidence type="ECO:0000313" key="2">
    <source>
        <dbReference type="EMBL" id="AYU80199.1"/>
    </source>
</evidence>
<dbReference type="KEGG" id="ldo:LDBPK_280300"/>
<reference evidence="5" key="5">
    <citation type="submission" date="2019-02" db="EMBL/GenBank/DDBJ databases">
        <title>FDA dAtabase for Regulatory Grade micrObial Sequences (FDA-ARGOS): Supporting development and validation of Infectious Disease Dx tests.</title>
        <authorList>
            <person name="Duncan R."/>
            <person name="Fisher C."/>
            <person name="Tallon L.J."/>
            <person name="Sadzewicz L."/>
            <person name="Sengamalay N."/>
            <person name="Ott S."/>
            <person name="Godinez A."/>
            <person name="Nagaraj S."/>
            <person name="Nadendla S."/>
            <person name="Sichtig H."/>
        </authorList>
    </citation>
    <scope>NUCLEOTIDE SEQUENCE</scope>
    <source>
        <strain evidence="5">FDAARGOS_361</strain>
    </source>
</reference>
<dbReference type="GeneID" id="13386867"/>
<dbReference type="VEuPathDB" id="TriTrypDB:LDHU3_28.0570"/>
<evidence type="ECO:0000313" key="5">
    <source>
        <dbReference type="EMBL" id="TPP54197.1"/>
    </source>
</evidence>
<dbReference type="EMBL" id="CP029527">
    <property type="protein sequence ID" value="AYU80199.1"/>
    <property type="molecule type" value="Genomic_DNA"/>
</dbReference>
<evidence type="ECO:0000256" key="1">
    <source>
        <dbReference type="SAM" id="MobiDB-lite"/>
    </source>
</evidence>
<dbReference type="Proteomes" id="UP000274082">
    <property type="component" value="Chromosome 28"/>
</dbReference>
<dbReference type="OrthoDB" id="272495at2759"/>
<organism evidence="2 7">
    <name type="scientific">Leishmania donovani</name>
    <dbReference type="NCBI Taxonomy" id="5661"/>
    <lineage>
        <taxon>Eukaryota</taxon>
        <taxon>Discoba</taxon>
        <taxon>Euglenozoa</taxon>
        <taxon>Kinetoplastea</taxon>
        <taxon>Metakinetoplastina</taxon>
        <taxon>Trypanosomatida</taxon>
        <taxon>Trypanosomatidae</taxon>
        <taxon>Leishmaniinae</taxon>
        <taxon>Leishmania</taxon>
    </lineage>
</organism>
<evidence type="ECO:0000313" key="3">
    <source>
        <dbReference type="EMBL" id="CAC5431428.1"/>
    </source>
</evidence>
<protein>
    <submittedName>
        <fullName evidence="3">Hypothetical_protein_conserved</fullName>
    </submittedName>
</protein>
<keyword evidence="7" id="KW-1185">Reference proteome</keyword>
<dbReference type="OMA" id="QVLEYVM"/>
<gene>
    <name evidence="5" type="ORF">CGC21_21780</name>
    <name evidence="4" type="ORF">LDBPK_280300</name>
    <name evidence="2" type="ORF">LdCL_280009500</name>
    <name evidence="3" type="ORF">LDHU3_28.0570</name>
</gene>
<accession>E9BK70</accession>
<evidence type="ECO:0000313" key="4">
    <source>
        <dbReference type="EMBL" id="CBZ35437.1"/>
    </source>
</evidence>
<sequence length="311" mass="32352">MDLNDFLRNTKTAAQNGNACARTLLSGHKRFGDANEASAEASSSGAGASGKRPRRSGTAEGLNIQAAQEALAQERGNTSAQAQQQRAQAELLSEQAAARMVHQVLEYVMQVELGGRHNAAKGGIAPFVPSAAQLAAEKAMWTPAAGYVIHHVVPATLDTSPQTLESLMSVTEKERVPEGVRALRGTLQVCDTERDLVGGVRTSMAPHLRTHVLEVLEKGLRGQAWLRDDAAVATQISALGKPTTPDKGPSSVLLFGGLTTASVANSDATSSARDTASAGDGASKPRSKGFSLAAFLNSNDPTSSSSDGEDP</sequence>
<feature type="compositionally biased region" description="Low complexity" evidence="1">
    <location>
        <begin position="36"/>
        <end position="50"/>
    </location>
</feature>
<dbReference type="EMBL" id="LR812648">
    <property type="protein sequence ID" value="CAC5431428.1"/>
    <property type="molecule type" value="Genomic_DNA"/>
</dbReference>
<dbReference type="Proteomes" id="UP000318447">
    <property type="component" value="Unassembled WGS sequence"/>
</dbReference>
<accession>A0A3Q8IDN4</accession>
<feature type="compositionally biased region" description="Low complexity" evidence="1">
    <location>
        <begin position="266"/>
        <end position="282"/>
    </location>
</feature>
<reference evidence="8" key="6">
    <citation type="submission" date="2019-02" db="EMBL/GenBank/DDBJ databases">
        <title>FDA dAtabase for Regulatory Grade micrObial Sequences (FDA-ARGOS): Supporting development and validation of Infectious Disease Dx tests.</title>
        <authorList>
            <person name="Duncan R."/>
            <person name="Fisher C."/>
            <person name="Tallon L."/>
            <person name="Sadzewicz L."/>
            <person name="Sengamalay N."/>
            <person name="Ott S."/>
            <person name="Godinez A."/>
            <person name="Nagaraj S."/>
            <person name="Vavikolanu K."/>
            <person name="Nadendla S."/>
            <person name="Aluvathingal J."/>
            <person name="Sichtig H."/>
        </authorList>
    </citation>
    <scope>NUCLEOTIDE SEQUENCE [LARGE SCALE GENOMIC DNA]</scope>
    <source>
        <strain evidence="8">FDAARGOS_361</strain>
    </source>
</reference>
<dbReference type="Proteomes" id="UP000601710">
    <property type="component" value="Chromosome 28"/>
</dbReference>
<feature type="region of interest" description="Disordered" evidence="1">
    <location>
        <begin position="35"/>
        <end position="57"/>
    </location>
</feature>
<dbReference type="AlphaFoldDB" id="A0A3Q8IDN4"/>
<dbReference type="VEuPathDB" id="TriTrypDB:LdCL_280009500"/>